<evidence type="ECO:0000313" key="2">
    <source>
        <dbReference type="EMBL" id="OLP93194.1"/>
    </source>
</evidence>
<dbReference type="Proteomes" id="UP000186817">
    <property type="component" value="Unassembled WGS sequence"/>
</dbReference>
<feature type="region of interest" description="Disordered" evidence="1">
    <location>
        <begin position="1"/>
        <end position="23"/>
    </location>
</feature>
<comment type="caution">
    <text evidence="2">The sequence shown here is derived from an EMBL/GenBank/DDBJ whole genome shotgun (WGS) entry which is preliminary data.</text>
</comment>
<feature type="compositionally biased region" description="Basic and acidic residues" evidence="1">
    <location>
        <begin position="1"/>
        <end position="19"/>
    </location>
</feature>
<keyword evidence="3" id="KW-1185">Reference proteome</keyword>
<organism evidence="2 3">
    <name type="scientific">Symbiodinium microadriaticum</name>
    <name type="common">Dinoflagellate</name>
    <name type="synonym">Zooxanthella microadriatica</name>
    <dbReference type="NCBI Taxonomy" id="2951"/>
    <lineage>
        <taxon>Eukaryota</taxon>
        <taxon>Sar</taxon>
        <taxon>Alveolata</taxon>
        <taxon>Dinophyceae</taxon>
        <taxon>Suessiales</taxon>
        <taxon>Symbiodiniaceae</taxon>
        <taxon>Symbiodinium</taxon>
    </lineage>
</organism>
<dbReference type="AlphaFoldDB" id="A0A1Q9DD99"/>
<accession>A0A1Q9DD99</accession>
<evidence type="ECO:0000313" key="3">
    <source>
        <dbReference type="Proteomes" id="UP000186817"/>
    </source>
</evidence>
<gene>
    <name evidence="2" type="ORF">AK812_SmicGene24926</name>
</gene>
<dbReference type="EMBL" id="LSRX01000591">
    <property type="protein sequence ID" value="OLP93194.1"/>
    <property type="molecule type" value="Genomic_DNA"/>
</dbReference>
<protein>
    <submittedName>
        <fullName evidence="2">Uncharacterized protein</fullName>
    </submittedName>
</protein>
<name>A0A1Q9DD99_SYMMI</name>
<proteinExistence type="predicted"/>
<evidence type="ECO:0000256" key="1">
    <source>
        <dbReference type="SAM" id="MobiDB-lite"/>
    </source>
</evidence>
<sequence length="117" mass="12468">MAKSIEESGRSKSVVKDEDGPLDGLDQWLESLGLTSRKADVVAWCKEQGACFLEVFPHKAGPQGLMSLRTLSSSGSSPSRGSGNVHHVASENILSKRSNSICPPVLTIPAVRHSITL</sequence>
<reference evidence="2 3" key="1">
    <citation type="submission" date="2016-02" db="EMBL/GenBank/DDBJ databases">
        <title>Genome analysis of coral dinoflagellate symbionts highlights evolutionary adaptations to a symbiotic lifestyle.</title>
        <authorList>
            <person name="Aranda M."/>
            <person name="Li Y."/>
            <person name="Liew Y.J."/>
            <person name="Baumgarten S."/>
            <person name="Simakov O."/>
            <person name="Wilson M."/>
            <person name="Piel J."/>
            <person name="Ashoor H."/>
            <person name="Bougouffa S."/>
            <person name="Bajic V.B."/>
            <person name="Ryu T."/>
            <person name="Ravasi T."/>
            <person name="Bayer T."/>
            <person name="Micklem G."/>
            <person name="Kim H."/>
            <person name="Bhak J."/>
            <person name="Lajeunesse T.C."/>
            <person name="Voolstra C.R."/>
        </authorList>
    </citation>
    <scope>NUCLEOTIDE SEQUENCE [LARGE SCALE GENOMIC DNA]</scope>
    <source>
        <strain evidence="2 3">CCMP2467</strain>
    </source>
</reference>